<evidence type="ECO:0000259" key="11">
    <source>
        <dbReference type="Pfam" id="PF07730"/>
    </source>
</evidence>
<evidence type="ECO:0000256" key="9">
    <source>
        <dbReference type="SAM" id="Phobius"/>
    </source>
</evidence>
<dbReference type="Proteomes" id="UP001589693">
    <property type="component" value="Unassembled WGS sequence"/>
</dbReference>
<dbReference type="InterPro" id="IPR003594">
    <property type="entry name" value="HATPase_dom"/>
</dbReference>
<reference evidence="13 14" key="1">
    <citation type="submission" date="2024-09" db="EMBL/GenBank/DDBJ databases">
        <authorList>
            <person name="Sun Q."/>
            <person name="Mori K."/>
        </authorList>
    </citation>
    <scope>NUCLEOTIDE SEQUENCE [LARGE SCALE GENOMIC DNA]</scope>
    <source>
        <strain evidence="13 14">TBRC 7907</strain>
    </source>
</reference>
<keyword evidence="3" id="KW-0597">Phosphoprotein</keyword>
<dbReference type="Pfam" id="PF07730">
    <property type="entry name" value="HisKA_3"/>
    <property type="match status" value="1"/>
</dbReference>
<dbReference type="Gene3D" id="3.30.565.10">
    <property type="entry name" value="Histidine kinase-like ATPase, C-terminal domain"/>
    <property type="match status" value="1"/>
</dbReference>
<accession>A0ABV5ZVK1</accession>
<keyword evidence="4" id="KW-0808">Transferase</keyword>
<dbReference type="InterPro" id="IPR050482">
    <property type="entry name" value="Sensor_HK_TwoCompSys"/>
</dbReference>
<evidence type="ECO:0000259" key="12">
    <source>
        <dbReference type="Pfam" id="PF13796"/>
    </source>
</evidence>
<keyword evidence="14" id="KW-1185">Reference proteome</keyword>
<feature type="transmembrane region" description="Helical" evidence="9">
    <location>
        <begin position="411"/>
        <end position="429"/>
    </location>
</feature>
<dbReference type="PANTHER" id="PTHR24421:SF10">
    <property type="entry name" value="NITRATE_NITRITE SENSOR PROTEIN NARQ"/>
    <property type="match status" value="1"/>
</dbReference>
<keyword evidence="6" id="KW-0418">Kinase</keyword>
<feature type="transmembrane region" description="Helical" evidence="9">
    <location>
        <begin position="217"/>
        <end position="237"/>
    </location>
</feature>
<organism evidence="13 14">
    <name type="scientific">Allokutzneria oryzae</name>
    <dbReference type="NCBI Taxonomy" id="1378989"/>
    <lineage>
        <taxon>Bacteria</taxon>
        <taxon>Bacillati</taxon>
        <taxon>Actinomycetota</taxon>
        <taxon>Actinomycetes</taxon>
        <taxon>Pseudonocardiales</taxon>
        <taxon>Pseudonocardiaceae</taxon>
        <taxon>Allokutzneria</taxon>
    </lineage>
</organism>
<dbReference type="SUPFAM" id="SSF55874">
    <property type="entry name" value="ATPase domain of HSP90 chaperone/DNA topoisomerase II/histidine kinase"/>
    <property type="match status" value="1"/>
</dbReference>
<evidence type="ECO:0000256" key="5">
    <source>
        <dbReference type="ARBA" id="ARBA00022741"/>
    </source>
</evidence>
<dbReference type="InterPro" id="IPR036890">
    <property type="entry name" value="HATPase_C_sf"/>
</dbReference>
<comment type="caution">
    <text evidence="13">The sequence shown here is derived from an EMBL/GenBank/DDBJ whole genome shotgun (WGS) entry which is preliminary data.</text>
</comment>
<dbReference type="InterPro" id="IPR025828">
    <property type="entry name" value="Put_sensor_dom"/>
</dbReference>
<feature type="transmembrane region" description="Helical" evidence="9">
    <location>
        <begin position="129"/>
        <end position="154"/>
    </location>
</feature>
<name>A0ABV5ZVK1_9PSEU</name>
<dbReference type="EC" id="2.7.13.3" evidence="2"/>
<gene>
    <name evidence="13" type="ORF">ACFFQA_13390</name>
</gene>
<feature type="transmembrane region" description="Helical" evidence="9">
    <location>
        <begin position="340"/>
        <end position="373"/>
    </location>
</feature>
<protein>
    <recommendedName>
        <fullName evidence="2">histidine kinase</fullName>
        <ecNumber evidence="2">2.7.13.3</ecNumber>
    </recommendedName>
</protein>
<feature type="domain" description="Signal transduction histidine kinase subgroup 3 dimerisation and phosphoacceptor" evidence="11">
    <location>
        <begin position="469"/>
        <end position="536"/>
    </location>
</feature>
<feature type="transmembrane region" description="Helical" evidence="9">
    <location>
        <begin position="12"/>
        <end position="42"/>
    </location>
</feature>
<keyword evidence="9" id="KW-1133">Transmembrane helix</keyword>
<evidence type="ECO:0000313" key="14">
    <source>
        <dbReference type="Proteomes" id="UP001589693"/>
    </source>
</evidence>
<dbReference type="Pfam" id="PF02518">
    <property type="entry name" value="HATPase_c"/>
    <property type="match status" value="1"/>
</dbReference>
<proteinExistence type="predicted"/>
<feature type="domain" description="Putative sensor" evidence="12">
    <location>
        <begin position="12"/>
        <end position="203"/>
    </location>
</feature>
<feature type="domain" description="Histidine kinase/HSP90-like ATPase" evidence="10">
    <location>
        <begin position="578"/>
        <end position="656"/>
    </location>
</feature>
<evidence type="ECO:0000256" key="2">
    <source>
        <dbReference type="ARBA" id="ARBA00012438"/>
    </source>
</evidence>
<keyword evidence="9" id="KW-0472">Membrane</keyword>
<dbReference type="CDD" id="cd16917">
    <property type="entry name" value="HATPase_UhpB-NarQ-NarX-like"/>
    <property type="match status" value="1"/>
</dbReference>
<dbReference type="Pfam" id="PF13796">
    <property type="entry name" value="Sensor"/>
    <property type="match status" value="2"/>
</dbReference>
<dbReference type="Gene3D" id="1.20.5.1930">
    <property type="match status" value="1"/>
</dbReference>
<keyword evidence="7" id="KW-0067">ATP-binding</keyword>
<feature type="domain" description="Putative sensor" evidence="12">
    <location>
        <begin position="234"/>
        <end position="439"/>
    </location>
</feature>
<dbReference type="InterPro" id="IPR011712">
    <property type="entry name" value="Sig_transdc_His_kin_sub3_dim/P"/>
</dbReference>
<comment type="catalytic activity">
    <reaction evidence="1">
        <text>ATP + protein L-histidine = ADP + protein N-phospho-L-histidine.</text>
        <dbReference type="EC" id="2.7.13.3"/>
    </reaction>
</comment>
<keyword evidence="9" id="KW-0812">Transmembrane</keyword>
<evidence type="ECO:0000256" key="1">
    <source>
        <dbReference type="ARBA" id="ARBA00000085"/>
    </source>
</evidence>
<evidence type="ECO:0000256" key="6">
    <source>
        <dbReference type="ARBA" id="ARBA00022777"/>
    </source>
</evidence>
<keyword evidence="5" id="KW-0547">Nucleotide-binding</keyword>
<keyword evidence="8" id="KW-0902">Two-component regulatory system</keyword>
<evidence type="ECO:0000313" key="13">
    <source>
        <dbReference type="EMBL" id="MFB9904930.1"/>
    </source>
</evidence>
<evidence type="ECO:0000256" key="8">
    <source>
        <dbReference type="ARBA" id="ARBA00023012"/>
    </source>
</evidence>
<evidence type="ECO:0000256" key="7">
    <source>
        <dbReference type="ARBA" id="ARBA00022840"/>
    </source>
</evidence>
<evidence type="ECO:0000256" key="3">
    <source>
        <dbReference type="ARBA" id="ARBA00022553"/>
    </source>
</evidence>
<evidence type="ECO:0000256" key="4">
    <source>
        <dbReference type="ARBA" id="ARBA00022679"/>
    </source>
</evidence>
<evidence type="ECO:0000259" key="10">
    <source>
        <dbReference type="Pfam" id="PF02518"/>
    </source>
</evidence>
<dbReference type="PANTHER" id="PTHR24421">
    <property type="entry name" value="NITRATE/NITRITE SENSOR PROTEIN NARX-RELATED"/>
    <property type="match status" value="1"/>
</dbReference>
<feature type="transmembrane region" description="Helical" evidence="9">
    <location>
        <begin position="174"/>
        <end position="196"/>
    </location>
</feature>
<sequence>MVRRYAVAMARGVALAGVALLGLAAWIVTLLALLTLMVGLVITYMPAVKHTRFVPRLARRLAGRWSTVDIPDPYRPEPEPAQPGEDGWYRDGNQLYKTGWWLNYQRRLTWYAEDPATGRDWLWMLTNGVVGLVLGLLPAAAFGYGLFGIAAPWLPSGTHWYAGIPLGSLQWASVPAGLAIAATGVLVAPWLVRLHGRWTKVLLGRRRERGPRSKPRVWLADRLTAIGHGAVITAFGVLGFLLFLAHLLGIVLFTFLGLSGLAWAPLVEAGRSLPNLVRTKVKEVLGEPIPDPYLPEPGLPRPRPDGMYLAGRTLHRSAGPVIRHERWKWVMSDRATWRDIAWMAANTVVSLLPLLPAILACIGVFGLVFPWFWEPLIAYFFDATPKPGYTVADLLAPKATLLGHLPGVVEPVLGVLLTTLALVIAPWFVRTYARWNGVLLAPTQAALLAKRVQALTTSRAEASDAQAAELRRIERDLHDGAQARLVAMGLKLGAAEALIERDPAAAKALVAQVREASSVALRELRDLVRGIHPPVLAERGLVDAVRALALDSALDVEVSGTLTGRLEAPVESAAYFGVSETLANVAKHADAVRVSIALDHDGDRLRITVTDDGHGGADPERGSGMRGIERRLATFDGTFTVDSPRGGPTKVMMELPCVLSSLKTSTSFETA</sequence>
<dbReference type="RefSeq" id="WP_377852131.1">
    <property type="nucleotide sequence ID" value="NZ_JBHLZU010000010.1"/>
</dbReference>
<feature type="transmembrane region" description="Helical" evidence="9">
    <location>
        <begin position="243"/>
        <end position="264"/>
    </location>
</feature>
<dbReference type="EMBL" id="JBHLZU010000010">
    <property type="protein sequence ID" value="MFB9904930.1"/>
    <property type="molecule type" value="Genomic_DNA"/>
</dbReference>